<keyword evidence="4" id="KW-1185">Reference proteome</keyword>
<dbReference type="Proteomes" id="UP000192247">
    <property type="component" value="Unassembled WGS sequence"/>
</dbReference>
<gene>
    <name evidence="3" type="ORF">BIW11_05560</name>
</gene>
<evidence type="ECO:0000256" key="2">
    <source>
        <dbReference type="SAM" id="MobiDB-lite"/>
    </source>
</evidence>
<sequence>MYTEDNYLSTLTEATLEEDVNCDNAMKQAGAEQQKSSLLLDQGNVVAGVHFKQMSLQRNYPPVYHEHNVAVRAITDELADEDNGSDINGCSFQQRQTPKRLDSNKERRREIVNTNSTDKSITHSRFLHFMWRCDMVERWISEKEIYVKGENFGQTLSSVQVFYRKQTAFNNKLAAYAVDGVYPLFDLKDRLLKGNHQLSTKIVRRHDQVMSKWQVLRNASEMREIKLMQMLAKHQRVDDVLANFAKKASAFHLKCENAEKRLATTVRCTTSAELATQCAKSTQLLTMMSSIRKDLEELEVLDTKIKSIKNIHVPRNPHTCLTIESLQEILNNLDNITNERNNQLKKEAKRQQELNKMRIKFDLSGFSWLTHVPMFAPFRWL</sequence>
<dbReference type="OrthoDB" id="6018565at2759"/>
<dbReference type="InterPro" id="IPR002017">
    <property type="entry name" value="Spectrin_repeat"/>
</dbReference>
<dbReference type="SUPFAM" id="SSF46966">
    <property type="entry name" value="Spectrin repeat"/>
    <property type="match status" value="2"/>
</dbReference>
<reference evidence="3 4" key="1">
    <citation type="journal article" date="2017" name="Gigascience">
        <title>Draft genome of the honey bee ectoparasitic mite, Tropilaelaps mercedesae, is shaped by the parasitic life history.</title>
        <authorList>
            <person name="Dong X."/>
            <person name="Armstrong S.D."/>
            <person name="Xia D."/>
            <person name="Makepeace B.L."/>
            <person name="Darby A.C."/>
            <person name="Kadowaki T."/>
        </authorList>
    </citation>
    <scope>NUCLEOTIDE SEQUENCE [LARGE SCALE GENOMIC DNA]</scope>
    <source>
        <strain evidence="3">Wuxi-XJTLU</strain>
    </source>
</reference>
<name>A0A1V9Y1S3_9ACAR</name>
<proteinExistence type="predicted"/>
<dbReference type="InterPro" id="IPR018159">
    <property type="entry name" value="Spectrin/alpha-actinin"/>
</dbReference>
<dbReference type="InParanoid" id="A0A1V9Y1S3"/>
<keyword evidence="1" id="KW-0677">Repeat</keyword>
<dbReference type="STRING" id="418985.A0A1V9Y1S3"/>
<evidence type="ECO:0000256" key="1">
    <source>
        <dbReference type="ARBA" id="ARBA00022737"/>
    </source>
</evidence>
<dbReference type="CDD" id="cd00176">
    <property type="entry name" value="SPEC"/>
    <property type="match status" value="1"/>
</dbReference>
<evidence type="ECO:0000313" key="4">
    <source>
        <dbReference type="Proteomes" id="UP000192247"/>
    </source>
</evidence>
<evidence type="ECO:0000313" key="3">
    <source>
        <dbReference type="EMBL" id="OQR79682.1"/>
    </source>
</evidence>
<dbReference type="SMART" id="SM00150">
    <property type="entry name" value="SPEC"/>
    <property type="match status" value="1"/>
</dbReference>
<dbReference type="PANTHER" id="PTHR11915">
    <property type="entry name" value="SPECTRIN/FILAMIN RELATED CYTOSKELETAL PROTEIN"/>
    <property type="match status" value="1"/>
</dbReference>
<accession>A0A1V9Y1S3</accession>
<dbReference type="Pfam" id="PF00435">
    <property type="entry name" value="Spectrin"/>
    <property type="match status" value="1"/>
</dbReference>
<feature type="region of interest" description="Disordered" evidence="2">
    <location>
        <begin position="85"/>
        <end position="109"/>
    </location>
</feature>
<comment type="caution">
    <text evidence="3">The sequence shown here is derived from an EMBL/GenBank/DDBJ whole genome shotgun (WGS) entry which is preliminary data.</text>
</comment>
<protein>
    <submittedName>
        <fullName evidence="3">Spectrin alpha chain isoform 2</fullName>
    </submittedName>
</protein>
<dbReference type="EMBL" id="MNPL01000820">
    <property type="protein sequence ID" value="OQR79682.1"/>
    <property type="molecule type" value="Genomic_DNA"/>
</dbReference>
<organism evidence="3 4">
    <name type="scientific">Tropilaelaps mercedesae</name>
    <dbReference type="NCBI Taxonomy" id="418985"/>
    <lineage>
        <taxon>Eukaryota</taxon>
        <taxon>Metazoa</taxon>
        <taxon>Ecdysozoa</taxon>
        <taxon>Arthropoda</taxon>
        <taxon>Chelicerata</taxon>
        <taxon>Arachnida</taxon>
        <taxon>Acari</taxon>
        <taxon>Parasitiformes</taxon>
        <taxon>Mesostigmata</taxon>
        <taxon>Gamasina</taxon>
        <taxon>Dermanyssoidea</taxon>
        <taxon>Laelapidae</taxon>
        <taxon>Tropilaelaps</taxon>
    </lineage>
</organism>
<feature type="compositionally biased region" description="Polar residues" evidence="2">
    <location>
        <begin position="85"/>
        <end position="96"/>
    </location>
</feature>
<dbReference type="AlphaFoldDB" id="A0A1V9Y1S3"/>
<dbReference type="Gene3D" id="1.20.58.60">
    <property type="match status" value="2"/>
</dbReference>
<feature type="compositionally biased region" description="Basic and acidic residues" evidence="2">
    <location>
        <begin position="99"/>
        <end position="109"/>
    </location>
</feature>